<evidence type="ECO:0000313" key="2">
    <source>
        <dbReference type="Proteomes" id="UP000594051"/>
    </source>
</evidence>
<dbReference type="RefSeq" id="YP_010110540.1">
    <property type="nucleotide sequence ID" value="NC_055872.1"/>
</dbReference>
<accession>A0A7M1RWY6</accession>
<proteinExistence type="predicted"/>
<protein>
    <submittedName>
        <fullName evidence="1">Nucleotide-binding protein</fullName>
    </submittedName>
</protein>
<keyword evidence="2" id="KW-1185">Reference proteome</keyword>
<sequence>MIQLPTVKSQPKSVNPRFLIYFGKPKSGKTTIASMLDNNLIIDLEGGSEFLPALAVQARTVEDLSEIVTAIRNKNEELGKYAYKYITIDNGTKLEEIALSLALKLYQQTPMGKNYVGDVRKLPQGGGYLYIREAFQKIIDSFKPLTETLILICHCKDKLINKEGKELSEMSIDLSGALARITAADADAIAFVYRDKNKTIMNFNGGEDCIVEARADHLRGKEIVIAESDEENKITAYWDRIFLTD</sequence>
<reference evidence="1 2" key="1">
    <citation type="submission" date="2020-07" db="EMBL/GenBank/DDBJ databases">
        <title>Taxonomic proposal: Crassvirales, a new order of highly abundant and diverse bacterial viruses.</title>
        <authorList>
            <person name="Shkoporov A.N."/>
            <person name="Stockdale S.R."/>
            <person name="Guerin E."/>
            <person name="Ross R.P."/>
            <person name="Hill C."/>
        </authorList>
    </citation>
    <scope>NUCLEOTIDE SEQUENCE [LARGE SCALE GENOMIC DNA]</scope>
</reference>
<name>A0A7M1RWY6_9CAUD</name>
<evidence type="ECO:0000313" key="1">
    <source>
        <dbReference type="EMBL" id="QOR58382.1"/>
    </source>
</evidence>
<dbReference type="GeneID" id="65128853"/>
<dbReference type="Pfam" id="PF13479">
    <property type="entry name" value="AAA_24"/>
    <property type="match status" value="1"/>
</dbReference>
<dbReference type="EMBL" id="MT774379">
    <property type="protein sequence ID" value="QOR58382.1"/>
    <property type="molecule type" value="Genomic_DNA"/>
</dbReference>
<dbReference type="Proteomes" id="UP000594051">
    <property type="component" value="Segment"/>
</dbReference>
<dbReference type="KEGG" id="vg:65128853"/>
<organism evidence="1 2">
    <name type="scientific">uncultured phage cr118_1</name>
    <dbReference type="NCBI Taxonomy" id="2772063"/>
    <lineage>
        <taxon>Viruses</taxon>
        <taxon>Duplodnaviria</taxon>
        <taxon>Heunggongvirae</taxon>
        <taxon>Uroviricota</taxon>
        <taxon>Caudoviricetes</taxon>
        <taxon>Crassvirales</taxon>
        <taxon>Suoliviridae</taxon>
        <taxon>Uncouvirinae</taxon>
        <taxon>Besingivirus</taxon>
        <taxon>Besingivirus coli</taxon>
    </lineage>
</organism>